<dbReference type="AlphaFoldDB" id="A0A1H8HK43"/>
<feature type="domain" description="UspA" evidence="2">
    <location>
        <begin position="1"/>
        <end position="143"/>
    </location>
</feature>
<dbReference type="InterPro" id="IPR014729">
    <property type="entry name" value="Rossmann-like_a/b/a_fold"/>
</dbReference>
<dbReference type="STRING" id="245187.SAMN04488003_12116"/>
<organism evidence="3 4">
    <name type="scientific">Loktanella fryxellensis</name>
    <dbReference type="NCBI Taxonomy" id="245187"/>
    <lineage>
        <taxon>Bacteria</taxon>
        <taxon>Pseudomonadati</taxon>
        <taxon>Pseudomonadota</taxon>
        <taxon>Alphaproteobacteria</taxon>
        <taxon>Rhodobacterales</taxon>
        <taxon>Roseobacteraceae</taxon>
        <taxon>Loktanella</taxon>
    </lineage>
</organism>
<accession>A0A1H8HK43</accession>
<dbReference type="CDD" id="cd00293">
    <property type="entry name" value="USP-like"/>
    <property type="match status" value="1"/>
</dbReference>
<dbReference type="InterPro" id="IPR006015">
    <property type="entry name" value="Universal_stress_UspA"/>
</dbReference>
<evidence type="ECO:0000256" key="1">
    <source>
        <dbReference type="ARBA" id="ARBA00008791"/>
    </source>
</evidence>
<dbReference type="OrthoDB" id="5186731at2"/>
<dbReference type="Pfam" id="PF00582">
    <property type="entry name" value="Usp"/>
    <property type="match status" value="1"/>
</dbReference>
<dbReference type="Gene3D" id="3.40.50.620">
    <property type="entry name" value="HUPs"/>
    <property type="match status" value="1"/>
</dbReference>
<name>A0A1H8HK43_9RHOB</name>
<sequence>MFSRILVCTDGSDHAAAALRIAAGLAHLCQGDLQIVHVAQVHGDAVAGGADVIYMPMDPAEVTARAEAVLADASRIATDAGATAVTTHILRGLAADAILEHAATMQADLIVAGRRGFGAIRGLLLGSVSQSLNVHATCPVLTVQ</sequence>
<dbReference type="EMBL" id="FOCI01000021">
    <property type="protein sequence ID" value="SEN55888.1"/>
    <property type="molecule type" value="Genomic_DNA"/>
</dbReference>
<reference evidence="3 4" key="1">
    <citation type="submission" date="2016-10" db="EMBL/GenBank/DDBJ databases">
        <authorList>
            <person name="de Groot N.N."/>
        </authorList>
    </citation>
    <scope>NUCLEOTIDE SEQUENCE [LARGE SCALE GENOMIC DNA]</scope>
    <source>
        <strain evidence="3 4">DSM 16213</strain>
    </source>
</reference>
<evidence type="ECO:0000313" key="3">
    <source>
        <dbReference type="EMBL" id="SEN55888.1"/>
    </source>
</evidence>
<dbReference type="InterPro" id="IPR006016">
    <property type="entry name" value="UspA"/>
</dbReference>
<protein>
    <submittedName>
        <fullName evidence="3">Nucleotide-binding universal stress protein, UspA family</fullName>
    </submittedName>
</protein>
<keyword evidence="4" id="KW-1185">Reference proteome</keyword>
<proteinExistence type="inferred from homology"/>
<evidence type="ECO:0000259" key="2">
    <source>
        <dbReference type="Pfam" id="PF00582"/>
    </source>
</evidence>
<dbReference type="PANTHER" id="PTHR46268:SF6">
    <property type="entry name" value="UNIVERSAL STRESS PROTEIN UP12"/>
    <property type="match status" value="1"/>
</dbReference>
<dbReference type="PRINTS" id="PR01438">
    <property type="entry name" value="UNVRSLSTRESS"/>
</dbReference>
<dbReference type="Proteomes" id="UP000199585">
    <property type="component" value="Unassembled WGS sequence"/>
</dbReference>
<comment type="similarity">
    <text evidence="1">Belongs to the universal stress protein A family.</text>
</comment>
<dbReference type="SUPFAM" id="SSF52402">
    <property type="entry name" value="Adenine nucleotide alpha hydrolases-like"/>
    <property type="match status" value="1"/>
</dbReference>
<gene>
    <name evidence="3" type="ORF">SAMN04488003_12116</name>
</gene>
<dbReference type="PANTHER" id="PTHR46268">
    <property type="entry name" value="STRESS RESPONSE PROTEIN NHAX"/>
    <property type="match status" value="1"/>
</dbReference>
<dbReference type="RefSeq" id="WP_089904703.1">
    <property type="nucleotide sequence ID" value="NZ_FOCI01000021.1"/>
</dbReference>
<evidence type="ECO:0000313" key="4">
    <source>
        <dbReference type="Proteomes" id="UP000199585"/>
    </source>
</evidence>